<name>A0A4R8CMH4_9ACTN</name>
<dbReference type="AlphaFoldDB" id="A0A4R8CMH4"/>
<organism evidence="1 2">
    <name type="scientific">Kribbella pratensis</name>
    <dbReference type="NCBI Taxonomy" id="2512112"/>
    <lineage>
        <taxon>Bacteria</taxon>
        <taxon>Bacillati</taxon>
        <taxon>Actinomycetota</taxon>
        <taxon>Actinomycetes</taxon>
        <taxon>Propionibacteriales</taxon>
        <taxon>Kribbellaceae</taxon>
        <taxon>Kribbella</taxon>
    </lineage>
</organism>
<dbReference type="EMBL" id="SODP01000001">
    <property type="protein sequence ID" value="TDW77269.1"/>
    <property type="molecule type" value="Genomic_DNA"/>
</dbReference>
<evidence type="ECO:0000313" key="1">
    <source>
        <dbReference type="EMBL" id="TDW77269.1"/>
    </source>
</evidence>
<protein>
    <submittedName>
        <fullName evidence="1">Uncharacterized protein</fullName>
    </submittedName>
</protein>
<comment type="caution">
    <text evidence="1">The sequence shown here is derived from an EMBL/GenBank/DDBJ whole genome shotgun (WGS) entry which is preliminary data.</text>
</comment>
<accession>A0A4R8CMH4</accession>
<reference evidence="1 2" key="1">
    <citation type="submission" date="2019-03" db="EMBL/GenBank/DDBJ databases">
        <title>Genomic Encyclopedia of Type Strains, Phase III (KMG-III): the genomes of soil and plant-associated and newly described type strains.</title>
        <authorList>
            <person name="Whitman W."/>
        </authorList>
    </citation>
    <scope>NUCLEOTIDE SEQUENCE [LARGE SCALE GENOMIC DNA]</scope>
    <source>
        <strain evidence="1 2">VKM Ac-2573</strain>
    </source>
</reference>
<dbReference type="OrthoDB" id="3828580at2"/>
<dbReference type="RefSeq" id="WP_134101584.1">
    <property type="nucleotide sequence ID" value="NZ_SODP01000001.1"/>
</dbReference>
<gene>
    <name evidence="1" type="ORF">EV653_2434</name>
</gene>
<evidence type="ECO:0000313" key="2">
    <source>
        <dbReference type="Proteomes" id="UP000295146"/>
    </source>
</evidence>
<sequence length="111" mass="12822">MTALREEVDRWEADLENIAEASQYNDWFLEERRLAEALHTITAFRAHIVPALTSRQPPDKVIVTEIEQLLDALEVLRDDLYRTVHPPDSYLEVAQKVAALRSLTRVAARRL</sequence>
<dbReference type="Proteomes" id="UP000295146">
    <property type="component" value="Unassembled WGS sequence"/>
</dbReference>
<proteinExistence type="predicted"/>
<keyword evidence="2" id="KW-1185">Reference proteome</keyword>